<dbReference type="OrthoDB" id="9762009at2"/>
<proteinExistence type="predicted"/>
<dbReference type="InterPro" id="IPR025202">
    <property type="entry name" value="PLD-like_dom"/>
</dbReference>
<dbReference type="CDD" id="cd09112">
    <property type="entry name" value="PLDc_CLS_2"/>
    <property type="match status" value="1"/>
</dbReference>
<reference evidence="2 3" key="1">
    <citation type="submission" date="2019-03" db="EMBL/GenBank/DDBJ databases">
        <authorList>
            <person name="He R.-H."/>
        </authorList>
    </citation>
    <scope>NUCLEOTIDE SEQUENCE [LARGE SCALE GENOMIC DNA]</scope>
    <source>
        <strain evidence="3">SH 714</strain>
    </source>
</reference>
<organism evidence="2 3">
    <name type="scientific">Filobacillus milosensis</name>
    <dbReference type="NCBI Taxonomy" id="94137"/>
    <lineage>
        <taxon>Bacteria</taxon>
        <taxon>Bacillati</taxon>
        <taxon>Bacillota</taxon>
        <taxon>Bacilli</taxon>
        <taxon>Bacillales</taxon>
        <taxon>Bacillaceae</taxon>
        <taxon>Filobacillus</taxon>
    </lineage>
</organism>
<dbReference type="SMART" id="SM00155">
    <property type="entry name" value="PLDc"/>
    <property type="match status" value="2"/>
</dbReference>
<dbReference type="Gene3D" id="3.30.870.10">
    <property type="entry name" value="Endonuclease Chain A"/>
    <property type="match status" value="2"/>
</dbReference>
<keyword evidence="3" id="KW-1185">Reference proteome</keyword>
<dbReference type="GO" id="GO:0030572">
    <property type="term" value="F:phosphatidyltransferase activity"/>
    <property type="evidence" value="ECO:0007669"/>
    <property type="project" value="UniProtKB-ARBA"/>
</dbReference>
<dbReference type="Pfam" id="PF13091">
    <property type="entry name" value="PLDc_2"/>
    <property type="match status" value="2"/>
</dbReference>
<dbReference type="CDD" id="cd09110">
    <property type="entry name" value="PLDc_CLS_1"/>
    <property type="match status" value="1"/>
</dbReference>
<dbReference type="PROSITE" id="PS50035">
    <property type="entry name" value="PLD"/>
    <property type="match status" value="2"/>
</dbReference>
<dbReference type="PIRSF" id="PIRSF000850">
    <property type="entry name" value="Phospholipase_D_PSS"/>
    <property type="match status" value="1"/>
</dbReference>
<dbReference type="GO" id="GO:0032049">
    <property type="term" value="P:cardiolipin biosynthetic process"/>
    <property type="evidence" value="ECO:0007669"/>
    <property type="project" value="UniProtKB-ARBA"/>
</dbReference>
<feature type="domain" description="PLD phosphodiesterase" evidence="1">
    <location>
        <begin position="301"/>
        <end position="328"/>
    </location>
</feature>
<comment type="caution">
    <text evidence="2">The sequence shown here is derived from an EMBL/GenBank/DDBJ whole genome shotgun (WGS) entry which is preliminary data.</text>
</comment>
<evidence type="ECO:0000259" key="1">
    <source>
        <dbReference type="PROSITE" id="PS50035"/>
    </source>
</evidence>
<sequence length="389" mass="45829">MWVFAVIILLLVIFLLVQSKPEEMSPKTYPARTAQIDFFNNGKHLYKTYFKDIQNAKHYVCVSFFIVKDDEFSHKFFNLLARTSERGVNVYLLIDRLGSFSVKHKDIRLLEQAGVHFTYSKKLDWRRLFYSINHRNHRKISIIDGKAGYIGGYNIGDEYINDHSKFSLWRDYHLRVSGEIIQDLLDLFCHDWEKNTEDVLNLPIKNSEPGDVSCHLIPSSNNSLEHTFIDLIDKAKTHISIGSPYFIPSEKIMQLIEQKLKENVKVSILYPHKSDHPLVKEASLPYLIRMHEAGAEVKLFTNGFYHAKALFIDQKVCDIGTANFDRRSLYINEEVNLIILDEKVTRHIYSFFEEDMKDSMPFYDDWIKQPNTYRLWLSKFFARLFHRLL</sequence>
<protein>
    <submittedName>
        <fullName evidence="2">Cardiolipin synthase</fullName>
    </submittedName>
</protein>
<dbReference type="RefSeq" id="WP_134340455.1">
    <property type="nucleotide sequence ID" value="NZ_SOPW01000011.1"/>
</dbReference>
<dbReference type="PANTHER" id="PTHR21248:SF7">
    <property type="entry name" value="MINOR CARDIOLIPIN SYNTHASE CLSB"/>
    <property type="match status" value="1"/>
</dbReference>
<gene>
    <name evidence="2" type="ORF">E3U55_10870</name>
</gene>
<feature type="domain" description="PLD phosphodiesterase" evidence="1">
    <location>
        <begin position="132"/>
        <end position="159"/>
    </location>
</feature>
<dbReference type="PANTHER" id="PTHR21248">
    <property type="entry name" value="CARDIOLIPIN SYNTHASE"/>
    <property type="match status" value="1"/>
</dbReference>
<evidence type="ECO:0000313" key="3">
    <source>
        <dbReference type="Proteomes" id="UP000297975"/>
    </source>
</evidence>
<evidence type="ECO:0000313" key="2">
    <source>
        <dbReference type="EMBL" id="TFB19212.1"/>
    </source>
</evidence>
<dbReference type="SUPFAM" id="SSF56024">
    <property type="entry name" value="Phospholipase D/nuclease"/>
    <property type="match status" value="2"/>
</dbReference>
<dbReference type="EMBL" id="SOPW01000011">
    <property type="protein sequence ID" value="TFB19212.1"/>
    <property type="molecule type" value="Genomic_DNA"/>
</dbReference>
<dbReference type="InterPro" id="IPR001736">
    <property type="entry name" value="PLipase_D/transphosphatidylase"/>
</dbReference>
<accession>A0A4Y8IHV9</accession>
<dbReference type="AlphaFoldDB" id="A0A4Y8IHV9"/>
<name>A0A4Y8IHV9_9BACI</name>
<dbReference type="Proteomes" id="UP000297975">
    <property type="component" value="Unassembled WGS sequence"/>
</dbReference>